<evidence type="ECO:0000313" key="10">
    <source>
        <dbReference type="Proteomes" id="UP000293142"/>
    </source>
</evidence>
<dbReference type="GO" id="GO:0006302">
    <property type="term" value="P:double-strand break repair"/>
    <property type="evidence" value="ECO:0007669"/>
    <property type="project" value="TreeGrafter"/>
</dbReference>
<evidence type="ECO:0000256" key="2">
    <source>
        <dbReference type="ARBA" id="ARBA00021310"/>
    </source>
</evidence>
<dbReference type="InterPro" id="IPR012340">
    <property type="entry name" value="NA-bd_OB-fold"/>
</dbReference>
<evidence type="ECO:0000256" key="6">
    <source>
        <dbReference type="ARBA" id="ARBA00033409"/>
    </source>
</evidence>
<gene>
    <name evidence="7 9" type="primary">recO</name>
    <name evidence="9" type="ORF">EYB31_14530</name>
</gene>
<dbReference type="Gene3D" id="2.40.50.140">
    <property type="entry name" value="Nucleic acid-binding proteins"/>
    <property type="match status" value="1"/>
</dbReference>
<keyword evidence="5 7" id="KW-0234">DNA repair</keyword>
<evidence type="ECO:0000256" key="7">
    <source>
        <dbReference type="HAMAP-Rule" id="MF_00201"/>
    </source>
</evidence>
<dbReference type="InterPro" id="IPR037278">
    <property type="entry name" value="ARFGAP/RecO"/>
</dbReference>
<comment type="function">
    <text evidence="7">Involved in DNA repair and RecF pathway recombination.</text>
</comment>
<dbReference type="RefSeq" id="WP_131014085.1">
    <property type="nucleotide sequence ID" value="NZ_SIRE01000010.1"/>
</dbReference>
<dbReference type="Gene3D" id="1.20.1440.120">
    <property type="entry name" value="Recombination protein O, C-terminal domain"/>
    <property type="match status" value="1"/>
</dbReference>
<dbReference type="InterPro" id="IPR042242">
    <property type="entry name" value="RecO_C"/>
</dbReference>
<evidence type="ECO:0000256" key="1">
    <source>
        <dbReference type="ARBA" id="ARBA00007452"/>
    </source>
</evidence>
<dbReference type="SUPFAM" id="SSF50249">
    <property type="entry name" value="Nucleic acid-binding proteins"/>
    <property type="match status" value="1"/>
</dbReference>
<dbReference type="Proteomes" id="UP000293142">
    <property type="component" value="Unassembled WGS sequence"/>
</dbReference>
<dbReference type="PANTHER" id="PTHR33991">
    <property type="entry name" value="DNA REPAIR PROTEIN RECO"/>
    <property type="match status" value="1"/>
</dbReference>
<feature type="domain" description="DNA replication/recombination mediator RecO N-terminal" evidence="8">
    <location>
        <begin position="1"/>
        <end position="78"/>
    </location>
</feature>
<dbReference type="AlphaFoldDB" id="A0A4Q9DR59"/>
<evidence type="ECO:0000256" key="3">
    <source>
        <dbReference type="ARBA" id="ARBA00022763"/>
    </source>
</evidence>
<dbReference type="InterPro" id="IPR022572">
    <property type="entry name" value="DNA_rep/recomb_RecO_N"/>
</dbReference>
<dbReference type="SUPFAM" id="SSF57863">
    <property type="entry name" value="ArfGap/RecO-like zinc finger"/>
    <property type="match status" value="1"/>
</dbReference>
<evidence type="ECO:0000256" key="4">
    <source>
        <dbReference type="ARBA" id="ARBA00023172"/>
    </source>
</evidence>
<evidence type="ECO:0000259" key="8">
    <source>
        <dbReference type="Pfam" id="PF11967"/>
    </source>
</evidence>
<dbReference type="InterPro" id="IPR003717">
    <property type="entry name" value="RecO"/>
</dbReference>
<dbReference type="NCBIfam" id="TIGR00613">
    <property type="entry name" value="reco"/>
    <property type="match status" value="1"/>
</dbReference>
<dbReference type="Pfam" id="PF02565">
    <property type="entry name" value="RecO_C"/>
    <property type="match status" value="1"/>
</dbReference>
<dbReference type="PANTHER" id="PTHR33991:SF1">
    <property type="entry name" value="DNA REPAIR PROTEIN RECO"/>
    <property type="match status" value="1"/>
</dbReference>
<keyword evidence="3 7" id="KW-0227">DNA damage</keyword>
<comment type="similarity">
    <text evidence="1 7">Belongs to the RecO family.</text>
</comment>
<evidence type="ECO:0000313" key="9">
    <source>
        <dbReference type="EMBL" id="TBL78101.1"/>
    </source>
</evidence>
<reference evidence="9 10" key="1">
    <citation type="submission" date="2019-02" db="EMBL/GenBank/DDBJ databases">
        <title>Paenibacillus sp. nov., isolated from surface-sterilized tissue of Thalictrum simplex L.</title>
        <authorList>
            <person name="Tuo L."/>
        </authorList>
    </citation>
    <scope>NUCLEOTIDE SEQUENCE [LARGE SCALE GENOMIC DNA]</scope>
    <source>
        <strain evidence="9 10">N2SHLJ1</strain>
    </source>
</reference>
<organism evidence="9 10">
    <name type="scientific">Paenibacillus thalictri</name>
    <dbReference type="NCBI Taxonomy" id="2527873"/>
    <lineage>
        <taxon>Bacteria</taxon>
        <taxon>Bacillati</taxon>
        <taxon>Bacillota</taxon>
        <taxon>Bacilli</taxon>
        <taxon>Bacillales</taxon>
        <taxon>Paenibacillaceae</taxon>
        <taxon>Paenibacillus</taxon>
    </lineage>
</organism>
<dbReference type="GO" id="GO:0043590">
    <property type="term" value="C:bacterial nucleoid"/>
    <property type="evidence" value="ECO:0007669"/>
    <property type="project" value="TreeGrafter"/>
</dbReference>
<dbReference type="EMBL" id="SIRE01000010">
    <property type="protein sequence ID" value="TBL78101.1"/>
    <property type="molecule type" value="Genomic_DNA"/>
</dbReference>
<evidence type="ECO:0000256" key="5">
    <source>
        <dbReference type="ARBA" id="ARBA00023204"/>
    </source>
</evidence>
<dbReference type="OrthoDB" id="9797083at2"/>
<keyword evidence="10" id="KW-1185">Reference proteome</keyword>
<protein>
    <recommendedName>
        <fullName evidence="2 7">DNA repair protein RecO</fullName>
    </recommendedName>
    <alternativeName>
        <fullName evidence="6 7">Recombination protein O</fullName>
    </alternativeName>
</protein>
<dbReference type="HAMAP" id="MF_00201">
    <property type="entry name" value="RecO"/>
    <property type="match status" value="1"/>
</dbReference>
<dbReference type="GO" id="GO:0006310">
    <property type="term" value="P:DNA recombination"/>
    <property type="evidence" value="ECO:0007669"/>
    <property type="project" value="UniProtKB-UniRule"/>
</dbReference>
<sequence length="248" mass="28047">MLYRVEAIVIRSTDYGEGNKIVTLFSREAGKVSVMVRGAKKMNSRYAAVVQPFTCGQFVFFKNGQMGTLNNAEIIQSYHMLREDLLMAACCSYLAELTDRLIGEQENEPYWYEQLKAAFQAMTEGKDADIIVHIYEMKMLAIAGYTPQLDQCVSCGETAGEMAFSFGLGGILCKSCRRSDPQTVPLSGAVLKLLRLFSRMDIRRLGQTDVKPETKQQLKTLLRGYMDNHLGLRLKSRNFLEQMEKYGL</sequence>
<comment type="caution">
    <text evidence="9">The sequence shown here is derived from an EMBL/GenBank/DDBJ whole genome shotgun (WGS) entry which is preliminary data.</text>
</comment>
<proteinExistence type="inferred from homology"/>
<keyword evidence="4 7" id="KW-0233">DNA recombination</keyword>
<dbReference type="Pfam" id="PF11967">
    <property type="entry name" value="RecO_N"/>
    <property type="match status" value="1"/>
</dbReference>
<name>A0A4Q9DR59_9BACL</name>
<accession>A0A4Q9DR59</accession>